<keyword evidence="3" id="KW-1185">Reference proteome</keyword>
<feature type="region of interest" description="Disordered" evidence="1">
    <location>
        <begin position="100"/>
        <end position="136"/>
    </location>
</feature>
<dbReference type="GO" id="GO:0033615">
    <property type="term" value="P:mitochondrial proton-transporting ATP synthase complex assembly"/>
    <property type="evidence" value="ECO:0007669"/>
    <property type="project" value="TreeGrafter"/>
</dbReference>
<feature type="region of interest" description="Disordered" evidence="1">
    <location>
        <begin position="590"/>
        <end position="609"/>
    </location>
</feature>
<dbReference type="EMBL" id="MIGC01001237">
    <property type="protein sequence ID" value="PHJ23219.1"/>
    <property type="molecule type" value="Genomic_DNA"/>
</dbReference>
<dbReference type="RefSeq" id="XP_067924896.1">
    <property type="nucleotide sequence ID" value="XM_068063125.1"/>
</dbReference>
<evidence type="ECO:0000313" key="2">
    <source>
        <dbReference type="EMBL" id="PHJ23219.1"/>
    </source>
</evidence>
<dbReference type="PANTHER" id="PTHR21013:SF10">
    <property type="entry name" value="ATP SYNTHASE MITOCHONDRIAL F1 COMPLEX ASSEMBLY FACTOR 2"/>
    <property type="match status" value="1"/>
</dbReference>
<proteinExistence type="predicted"/>
<dbReference type="GeneID" id="94426336"/>
<sequence>MEYLPNCLDGFRVSSSVTMNRVFLPRLSRQASPHTPSRFLLPTAANMKRGLSFSGSAGARDKTTERTFFKEATVPDLSGAVPSVATRPFSALSSGCMYTPSHGPPEAVERRRHGKNSEATRQPTWMPPRKNSWPQISGHQTASAFTLPPLYNLERDDASPRSHVLFLRTSPTLTSRFLIFAGFCNHISTSRPSKIRVEEVTETSQSPLVCSRLPSSPSVSPVVSSGAPFGGSKLYRVLVGERALHSPKHREVVLPSKDLLLLVAAEHISLQTALRQCLTAGTGENTGGESREEERVHSGCLGVRERRDGEKEEEAKVMGHAREEQNSEISPSSFSSEVSVPPLDNEGNRVDGNVNSASHERRRDDSMAIKAKRLRNFLSQRPLTWRQPVSSIVFTAIDVIADDPRSTASTLVSLVHGDTALSRESTFGEERENSSGTVQSATHSNSASPCLSLSTTIPSTSSSFTLRPSSECSPPLSGEREEELNSAATFLRDRFCAAPWKERVRVREQDVLEKHVKSFEARHEGVSLHRSHGITLVPQTPEVLQVLADIFAAKSPLYLAALQVAAMQLRSLILADELLHSVCIAGDRRSTGESQASPVDENVDSAKEPDVLRSAMPLTPEAAWSAANIEAEEQRRRFGLVEGFHDVEKAESMMWLHAAMVTAALG</sequence>
<comment type="caution">
    <text evidence="2">The sequence shown here is derived from an EMBL/GenBank/DDBJ whole genome shotgun (WGS) entry which is preliminary data.</text>
</comment>
<dbReference type="Proteomes" id="UP000221165">
    <property type="component" value="Unassembled WGS sequence"/>
</dbReference>
<dbReference type="OrthoDB" id="333081at2759"/>
<reference evidence="2 3" key="1">
    <citation type="journal article" date="2017" name="Int. J. Parasitol.">
        <title>The genome of the protozoan parasite Cystoisospora suis and a reverse vaccinology approach to identify vaccine candidates.</title>
        <authorList>
            <person name="Palmieri N."/>
            <person name="Shrestha A."/>
            <person name="Ruttkowski B."/>
            <person name="Beck T."/>
            <person name="Vogl C."/>
            <person name="Tomley F."/>
            <person name="Blake D.P."/>
            <person name="Joachim A."/>
        </authorList>
    </citation>
    <scope>NUCLEOTIDE SEQUENCE [LARGE SCALE GENOMIC DNA]</scope>
    <source>
        <strain evidence="2 3">Wien I</strain>
    </source>
</reference>
<dbReference type="VEuPathDB" id="ToxoDB:CSUI_002927"/>
<dbReference type="PANTHER" id="PTHR21013">
    <property type="entry name" value="ATP SYNTHASE MITOCHONDRIAL F1 COMPLEX ASSEMBLY FACTOR 2/ATP12 PROTEIN, MITOCHONDRIAL PRECURSOR"/>
    <property type="match status" value="1"/>
</dbReference>
<feature type="compositionally biased region" description="Basic and acidic residues" evidence="1">
    <location>
        <begin position="304"/>
        <end position="325"/>
    </location>
</feature>
<dbReference type="Gene3D" id="1.10.3580.10">
    <property type="entry name" value="ATP12 ATPase"/>
    <property type="match status" value="1"/>
</dbReference>
<evidence type="ECO:0000313" key="3">
    <source>
        <dbReference type="Proteomes" id="UP000221165"/>
    </source>
</evidence>
<dbReference type="InterPro" id="IPR023335">
    <property type="entry name" value="ATP12_ortho_dom_sf"/>
</dbReference>
<feature type="compositionally biased region" description="Low complexity" evidence="1">
    <location>
        <begin position="448"/>
        <end position="470"/>
    </location>
</feature>
<name>A0A2C6L4L0_9APIC</name>
<feature type="compositionally biased region" description="Low complexity" evidence="1">
    <location>
        <begin position="327"/>
        <end position="342"/>
    </location>
</feature>
<dbReference type="AlphaFoldDB" id="A0A2C6L4L0"/>
<organism evidence="2 3">
    <name type="scientific">Cystoisospora suis</name>
    <dbReference type="NCBI Taxonomy" id="483139"/>
    <lineage>
        <taxon>Eukaryota</taxon>
        <taxon>Sar</taxon>
        <taxon>Alveolata</taxon>
        <taxon>Apicomplexa</taxon>
        <taxon>Conoidasida</taxon>
        <taxon>Coccidia</taxon>
        <taxon>Eucoccidiorida</taxon>
        <taxon>Eimeriorina</taxon>
        <taxon>Sarcocystidae</taxon>
        <taxon>Cystoisospora</taxon>
    </lineage>
</organism>
<accession>A0A2C6L4L0</accession>
<evidence type="ECO:0000256" key="1">
    <source>
        <dbReference type="SAM" id="MobiDB-lite"/>
    </source>
</evidence>
<dbReference type="GO" id="GO:0005739">
    <property type="term" value="C:mitochondrion"/>
    <property type="evidence" value="ECO:0007669"/>
    <property type="project" value="TreeGrafter"/>
</dbReference>
<feature type="compositionally biased region" description="Polar residues" evidence="1">
    <location>
        <begin position="434"/>
        <end position="447"/>
    </location>
</feature>
<gene>
    <name evidence="2" type="ORF">CSUI_002927</name>
</gene>
<dbReference type="InterPro" id="IPR011419">
    <property type="entry name" value="ATP12_ATP_synth-F1-assembly"/>
</dbReference>
<feature type="region of interest" description="Disordered" evidence="1">
    <location>
        <begin position="304"/>
        <end position="367"/>
    </location>
</feature>
<feature type="region of interest" description="Disordered" evidence="1">
    <location>
        <begin position="424"/>
        <end position="479"/>
    </location>
</feature>
<feature type="compositionally biased region" description="Basic and acidic residues" evidence="1">
    <location>
        <begin position="358"/>
        <end position="367"/>
    </location>
</feature>
<dbReference type="SUPFAM" id="SSF160909">
    <property type="entry name" value="ATP12-like"/>
    <property type="match status" value="1"/>
</dbReference>
<protein>
    <submittedName>
        <fullName evidence="2">Uncharacterized protein</fullName>
    </submittedName>
</protein>